<evidence type="ECO:0000313" key="2">
    <source>
        <dbReference type="Proteomes" id="UP000197361"/>
    </source>
</evidence>
<dbReference type="EMBL" id="NISK01000003">
    <property type="protein sequence ID" value="OWQ95961.1"/>
    <property type="molecule type" value="Genomic_DNA"/>
</dbReference>
<proteinExistence type="predicted"/>
<protein>
    <recommendedName>
        <fullName evidence="3">Tetratricopeptide repeat protein</fullName>
    </recommendedName>
</protein>
<keyword evidence="2" id="KW-1185">Reference proteome</keyword>
<evidence type="ECO:0000313" key="1">
    <source>
        <dbReference type="EMBL" id="OWQ95961.1"/>
    </source>
</evidence>
<dbReference type="RefSeq" id="WP_088442055.1">
    <property type="nucleotide sequence ID" value="NZ_BMMC01000007.1"/>
</dbReference>
<sequence>MTGARLRRVLETWNLLPVLVVLAIVAAGFAGDRWRAAPPPEAAPLDLPIPAFGPANFEAALADADRHIELGREKLRRAPRDWTSLEVLANGLMLRARLTGDYSDWAEARRLLDVGMALAPKASGPVVANATLALSTHRLAVAERALKTIQGAAVPPDRGQMAGMAGLSGDIAFYRGDMADAQRHYARGRDLAGGSAIDFRLAVFAAAQARFADADAAIWRSVSGDRRHSPQMLAQAALRLGAHALSRGEWQSAELWFTRADELFPGYWLIAAHRVQARALRGDAAAAEQMAAIAANSNSAEAMDATAMLFRQRGDGPNSRRWSGRAAVVWKERLRLLPEAAYGHAVEHELAFGDSATALDLALRNVAQRPYGEARLLLASALLMNNRPQDALDEIARAEASGWRSAQLYALKAEAAALAGRPETAEVARAAAVRINPQIFHPRTSLIWFSHG</sequence>
<dbReference type="InterPro" id="IPR011990">
    <property type="entry name" value="TPR-like_helical_dom_sf"/>
</dbReference>
<dbReference type="AlphaFoldDB" id="A0A246JSF9"/>
<gene>
    <name evidence="1" type="ORF">CDQ92_14530</name>
</gene>
<dbReference type="OrthoDB" id="5727094at2"/>
<evidence type="ECO:0008006" key="3">
    <source>
        <dbReference type="Google" id="ProtNLM"/>
    </source>
</evidence>
<reference evidence="1 2" key="1">
    <citation type="journal article" date="2010" name="Int. J. Syst. Evol. Microbiol.">
        <title>Sphingopyxis bauzanensis sp. nov., a psychrophilic bacterium isolated from soil.</title>
        <authorList>
            <person name="Zhang D.C."/>
            <person name="Liu H.C."/>
            <person name="Xin Y.H."/>
            <person name="Zhou Y.G."/>
            <person name="Schinner F."/>
            <person name="Margesin R."/>
        </authorList>
    </citation>
    <scope>NUCLEOTIDE SEQUENCE [LARGE SCALE GENOMIC DNA]</scope>
    <source>
        <strain evidence="1 2">DSM 22271</strain>
    </source>
</reference>
<dbReference type="Proteomes" id="UP000197361">
    <property type="component" value="Unassembled WGS sequence"/>
</dbReference>
<name>A0A246JSF9_9SPHN</name>
<dbReference type="Gene3D" id="1.25.40.10">
    <property type="entry name" value="Tetratricopeptide repeat domain"/>
    <property type="match status" value="1"/>
</dbReference>
<dbReference type="SUPFAM" id="SSF81901">
    <property type="entry name" value="HCP-like"/>
    <property type="match status" value="1"/>
</dbReference>
<organism evidence="1 2">
    <name type="scientific">Sphingopyxis bauzanensis</name>
    <dbReference type="NCBI Taxonomy" id="651663"/>
    <lineage>
        <taxon>Bacteria</taxon>
        <taxon>Pseudomonadati</taxon>
        <taxon>Pseudomonadota</taxon>
        <taxon>Alphaproteobacteria</taxon>
        <taxon>Sphingomonadales</taxon>
        <taxon>Sphingomonadaceae</taxon>
        <taxon>Sphingopyxis</taxon>
    </lineage>
</organism>
<accession>A0A246JSF9</accession>
<comment type="caution">
    <text evidence="1">The sequence shown here is derived from an EMBL/GenBank/DDBJ whole genome shotgun (WGS) entry which is preliminary data.</text>
</comment>